<feature type="region of interest" description="Disordered" evidence="1">
    <location>
        <begin position="34"/>
        <end position="99"/>
    </location>
</feature>
<proteinExistence type="predicted"/>
<feature type="chain" id="PRO_5028120653" evidence="2">
    <location>
        <begin position="22"/>
        <end position="432"/>
    </location>
</feature>
<dbReference type="AlphaFoldDB" id="A0A6V7VAD8"/>
<protein>
    <submittedName>
        <fullName evidence="3">Uncharacterized protein</fullName>
    </submittedName>
</protein>
<evidence type="ECO:0000256" key="2">
    <source>
        <dbReference type="SAM" id="SignalP"/>
    </source>
</evidence>
<accession>A0A6V7VAD8</accession>
<feature type="signal peptide" evidence="2">
    <location>
        <begin position="1"/>
        <end position="21"/>
    </location>
</feature>
<evidence type="ECO:0000256" key="1">
    <source>
        <dbReference type="SAM" id="MobiDB-lite"/>
    </source>
</evidence>
<feature type="compositionally biased region" description="Basic and acidic residues" evidence="1">
    <location>
        <begin position="369"/>
        <end position="388"/>
    </location>
</feature>
<feature type="compositionally biased region" description="Basic and acidic residues" evidence="1">
    <location>
        <begin position="68"/>
        <end position="87"/>
    </location>
</feature>
<feature type="compositionally biased region" description="Polar residues" evidence="1">
    <location>
        <begin position="46"/>
        <end position="55"/>
    </location>
</feature>
<sequence>MPPKTILFYLNILLFANIVLSVITNSGIQSIAGGPSPSAMGEQINADPQSSTARNSPDKLNKTKKHVKFAEENKNVNHDSKKEKISEEPSQASTDGIRLASPDKKQHKFISKLKYVGRFIGRALKGGESSKKGKEKLSDAKMKALELEKKSKELNEFVSKFIKDNLTKDDIPHIYYPDPQIKVENQNDPLYVVTNSSNNFKQLYSCIQFINIKENFDNLVEIIKKIKEGEGKSILELYTVEYVLKLLKKFEERSAKYSGSLAEKDIEHEMRATQQILDLNFAIKLGYLRYIYMDELCRNLDVYYDEDNEYRPFFIGACEGVRPTLRNIKKIILAKDKEEDKKKEKIILEEKKKHETRKNLETILEEDEQNKKGKAVLEEDKHENKNNEETILEEEDEGEHGKNEENTLKDDEDGAEIKQVIFENVSKNLGLK</sequence>
<evidence type="ECO:0000313" key="3">
    <source>
        <dbReference type="EMBL" id="CAD2171909.1"/>
    </source>
</evidence>
<name>A0A6V7VAD8_MELEN</name>
<evidence type="ECO:0000313" key="4">
    <source>
        <dbReference type="Proteomes" id="UP000580250"/>
    </source>
</evidence>
<keyword evidence="2" id="KW-0732">Signal</keyword>
<comment type="caution">
    <text evidence="3">The sequence shown here is derived from an EMBL/GenBank/DDBJ whole genome shotgun (WGS) entry which is preliminary data.</text>
</comment>
<feature type="region of interest" description="Disordered" evidence="1">
    <location>
        <begin position="368"/>
        <end position="415"/>
    </location>
</feature>
<dbReference type="Proteomes" id="UP000580250">
    <property type="component" value="Unassembled WGS sequence"/>
</dbReference>
<organism evidence="3 4">
    <name type="scientific">Meloidogyne enterolobii</name>
    <name type="common">Root-knot nematode worm</name>
    <name type="synonym">Meloidogyne mayaguensis</name>
    <dbReference type="NCBI Taxonomy" id="390850"/>
    <lineage>
        <taxon>Eukaryota</taxon>
        <taxon>Metazoa</taxon>
        <taxon>Ecdysozoa</taxon>
        <taxon>Nematoda</taxon>
        <taxon>Chromadorea</taxon>
        <taxon>Rhabditida</taxon>
        <taxon>Tylenchina</taxon>
        <taxon>Tylenchomorpha</taxon>
        <taxon>Tylenchoidea</taxon>
        <taxon>Meloidogynidae</taxon>
        <taxon>Meloidogyninae</taxon>
        <taxon>Meloidogyne</taxon>
    </lineage>
</organism>
<dbReference type="EMBL" id="CAJEWN010000192">
    <property type="protein sequence ID" value="CAD2171909.1"/>
    <property type="molecule type" value="Genomic_DNA"/>
</dbReference>
<gene>
    <name evidence="3" type="ORF">MENT_LOCUS23433</name>
</gene>
<reference evidence="3 4" key="1">
    <citation type="submission" date="2020-08" db="EMBL/GenBank/DDBJ databases">
        <authorList>
            <person name="Koutsovoulos G."/>
            <person name="Danchin GJ E."/>
        </authorList>
    </citation>
    <scope>NUCLEOTIDE SEQUENCE [LARGE SCALE GENOMIC DNA]</scope>
</reference>
<feature type="compositionally biased region" description="Basic and acidic residues" evidence="1">
    <location>
        <begin position="399"/>
        <end position="409"/>
    </location>
</feature>